<dbReference type="EMBL" id="MCGE01000058">
    <property type="protein sequence ID" value="ORY99816.1"/>
    <property type="molecule type" value="Genomic_DNA"/>
</dbReference>
<keyword evidence="3" id="KW-1185">Reference proteome</keyword>
<keyword evidence="1" id="KW-0472">Membrane</keyword>
<keyword evidence="1" id="KW-1133">Transmembrane helix</keyword>
<feature type="transmembrane region" description="Helical" evidence="1">
    <location>
        <begin position="26"/>
        <end position="45"/>
    </location>
</feature>
<proteinExistence type="predicted"/>
<sequence length="59" mass="6850">MVGLLYVPDFLLLGSLPRCYFIEQDAIPFGILSAVLLCLTFCYLARRRFLINKILHFLE</sequence>
<protein>
    <submittedName>
        <fullName evidence="2">Uncharacterized protein</fullName>
    </submittedName>
</protein>
<dbReference type="AlphaFoldDB" id="A0A1X2HKJ8"/>
<accession>A0A1X2HKJ8</accession>
<dbReference type="Proteomes" id="UP000193560">
    <property type="component" value="Unassembled WGS sequence"/>
</dbReference>
<evidence type="ECO:0000256" key="1">
    <source>
        <dbReference type="SAM" id="Phobius"/>
    </source>
</evidence>
<gene>
    <name evidence="2" type="ORF">BCR42DRAFT_202347</name>
</gene>
<reference evidence="2 3" key="1">
    <citation type="submission" date="2016-07" db="EMBL/GenBank/DDBJ databases">
        <title>Pervasive Adenine N6-methylation of Active Genes in Fungi.</title>
        <authorList>
            <consortium name="DOE Joint Genome Institute"/>
            <person name="Mondo S.J."/>
            <person name="Dannebaum R.O."/>
            <person name="Kuo R.C."/>
            <person name="Labutti K."/>
            <person name="Haridas S."/>
            <person name="Kuo A."/>
            <person name="Salamov A."/>
            <person name="Ahrendt S.R."/>
            <person name="Lipzen A."/>
            <person name="Sullivan W."/>
            <person name="Andreopoulos W.B."/>
            <person name="Clum A."/>
            <person name="Lindquist E."/>
            <person name="Daum C."/>
            <person name="Ramamoorthy G.K."/>
            <person name="Gryganskyi A."/>
            <person name="Culley D."/>
            <person name="Magnuson J.K."/>
            <person name="James T.Y."/>
            <person name="O'Malley M.A."/>
            <person name="Stajich J.E."/>
            <person name="Spatafora J.W."/>
            <person name="Visel A."/>
            <person name="Grigoriev I.V."/>
        </authorList>
    </citation>
    <scope>NUCLEOTIDE SEQUENCE [LARGE SCALE GENOMIC DNA]</scope>
    <source>
        <strain evidence="2 3">NRRL 1336</strain>
    </source>
</reference>
<name>A0A1X2HKJ8_9FUNG</name>
<evidence type="ECO:0000313" key="2">
    <source>
        <dbReference type="EMBL" id="ORY99816.1"/>
    </source>
</evidence>
<organism evidence="2 3">
    <name type="scientific">Absidia repens</name>
    <dbReference type="NCBI Taxonomy" id="90262"/>
    <lineage>
        <taxon>Eukaryota</taxon>
        <taxon>Fungi</taxon>
        <taxon>Fungi incertae sedis</taxon>
        <taxon>Mucoromycota</taxon>
        <taxon>Mucoromycotina</taxon>
        <taxon>Mucoromycetes</taxon>
        <taxon>Mucorales</taxon>
        <taxon>Cunninghamellaceae</taxon>
        <taxon>Absidia</taxon>
    </lineage>
</organism>
<evidence type="ECO:0000313" key="3">
    <source>
        <dbReference type="Proteomes" id="UP000193560"/>
    </source>
</evidence>
<comment type="caution">
    <text evidence="2">The sequence shown here is derived from an EMBL/GenBank/DDBJ whole genome shotgun (WGS) entry which is preliminary data.</text>
</comment>
<keyword evidence="1" id="KW-0812">Transmembrane</keyword>